<organism evidence="1 2">
    <name type="scientific">Durusdinium trenchii</name>
    <dbReference type="NCBI Taxonomy" id="1381693"/>
    <lineage>
        <taxon>Eukaryota</taxon>
        <taxon>Sar</taxon>
        <taxon>Alveolata</taxon>
        <taxon>Dinophyceae</taxon>
        <taxon>Suessiales</taxon>
        <taxon>Symbiodiniaceae</taxon>
        <taxon>Durusdinium</taxon>
    </lineage>
</organism>
<gene>
    <name evidence="1" type="ORF">CCMP2556_LOCUS40677</name>
</gene>
<accession>A0ABP0Q6G6</accession>
<dbReference type="Proteomes" id="UP001642484">
    <property type="component" value="Unassembled WGS sequence"/>
</dbReference>
<proteinExistence type="predicted"/>
<keyword evidence="2" id="KW-1185">Reference proteome</keyword>
<name>A0ABP0Q6G6_9DINO</name>
<sequence>MLAGCPISIGWNHSVLCRLSVVLLHSLFSSLHDGQHEKQQGVHVVSFCACLLFSSSYSTSFPWMTWVDASASPRLVFHGDFTSTPVMCTDNPATPCKEYLHTLGWLKRGECR</sequence>
<evidence type="ECO:0000313" key="1">
    <source>
        <dbReference type="EMBL" id="CAK9083449.1"/>
    </source>
</evidence>
<dbReference type="EMBL" id="CAXAMN010024051">
    <property type="protein sequence ID" value="CAK9083449.1"/>
    <property type="molecule type" value="Genomic_DNA"/>
</dbReference>
<comment type="caution">
    <text evidence="1">The sequence shown here is derived from an EMBL/GenBank/DDBJ whole genome shotgun (WGS) entry which is preliminary data.</text>
</comment>
<protein>
    <recommendedName>
        <fullName evidence="3">Secreted protein</fullName>
    </recommendedName>
</protein>
<reference evidence="1 2" key="1">
    <citation type="submission" date="2024-02" db="EMBL/GenBank/DDBJ databases">
        <authorList>
            <person name="Chen Y."/>
            <person name="Shah S."/>
            <person name="Dougan E. K."/>
            <person name="Thang M."/>
            <person name="Chan C."/>
        </authorList>
    </citation>
    <scope>NUCLEOTIDE SEQUENCE [LARGE SCALE GENOMIC DNA]</scope>
</reference>
<evidence type="ECO:0008006" key="3">
    <source>
        <dbReference type="Google" id="ProtNLM"/>
    </source>
</evidence>
<evidence type="ECO:0000313" key="2">
    <source>
        <dbReference type="Proteomes" id="UP001642484"/>
    </source>
</evidence>